<evidence type="ECO:0000256" key="2">
    <source>
        <dbReference type="ARBA" id="ARBA00022692"/>
    </source>
</evidence>
<dbReference type="HAMAP" id="MF_00422">
    <property type="entry name" value="SecE"/>
    <property type="match status" value="1"/>
</dbReference>
<keyword evidence="1" id="KW-0813">Transport</keyword>
<protein>
    <submittedName>
        <fullName evidence="9">Protein translocase subunit SecE</fullName>
    </submittedName>
</protein>
<dbReference type="Pfam" id="PF00584">
    <property type="entry name" value="SecE"/>
    <property type="match status" value="1"/>
</dbReference>
<keyword evidence="4 8" id="KW-1133">Transmembrane helix</keyword>
<dbReference type="GO" id="GO:0016020">
    <property type="term" value="C:membrane"/>
    <property type="evidence" value="ECO:0007669"/>
    <property type="project" value="InterPro"/>
</dbReference>
<evidence type="ECO:0000256" key="5">
    <source>
        <dbReference type="ARBA" id="ARBA00023010"/>
    </source>
</evidence>
<dbReference type="GO" id="GO:0006886">
    <property type="term" value="P:intracellular protein transport"/>
    <property type="evidence" value="ECO:0007669"/>
    <property type="project" value="InterPro"/>
</dbReference>
<keyword evidence="2 8" id="KW-0812">Transmembrane</keyword>
<gene>
    <name evidence="9" type="primary">secE_5</name>
    <name evidence="9" type="ORF">SDC9_17337</name>
</gene>
<keyword evidence="5" id="KW-0811">Translocation</keyword>
<dbReference type="SUPFAM" id="SSF103456">
    <property type="entry name" value="Preprotein translocase SecE subunit"/>
    <property type="match status" value="1"/>
</dbReference>
<comment type="caution">
    <text evidence="9">The sequence shown here is derived from an EMBL/GenBank/DDBJ whole genome shotgun (WGS) entry which is preliminary data.</text>
</comment>
<evidence type="ECO:0000313" key="9">
    <source>
        <dbReference type="EMBL" id="MPL71560.1"/>
    </source>
</evidence>
<dbReference type="InterPro" id="IPR001901">
    <property type="entry name" value="Translocase_SecE/Sec61-g"/>
</dbReference>
<keyword evidence="6 8" id="KW-0472">Membrane</keyword>
<dbReference type="GO" id="GO:0012505">
    <property type="term" value="C:endomembrane system"/>
    <property type="evidence" value="ECO:0007669"/>
    <property type="project" value="UniProtKB-SubCell"/>
</dbReference>
<evidence type="ECO:0000256" key="1">
    <source>
        <dbReference type="ARBA" id="ARBA00022448"/>
    </source>
</evidence>
<comment type="subcellular location">
    <subcellularLocation>
        <location evidence="7">Endomembrane system</location>
        <topology evidence="7">Single-pass membrane protein</topology>
    </subcellularLocation>
</comment>
<dbReference type="AlphaFoldDB" id="A0A644TXA9"/>
<name>A0A644TXA9_9ZZZZ</name>
<accession>A0A644TXA9</accession>
<reference evidence="9" key="1">
    <citation type="submission" date="2019-08" db="EMBL/GenBank/DDBJ databases">
        <authorList>
            <person name="Kucharzyk K."/>
            <person name="Murdoch R.W."/>
            <person name="Higgins S."/>
            <person name="Loffler F."/>
        </authorList>
    </citation>
    <scope>NUCLEOTIDE SEQUENCE</scope>
</reference>
<keyword evidence="3" id="KW-0653">Protein transport</keyword>
<evidence type="ECO:0000256" key="3">
    <source>
        <dbReference type="ARBA" id="ARBA00022927"/>
    </source>
</evidence>
<evidence type="ECO:0000256" key="7">
    <source>
        <dbReference type="ARBA" id="ARBA00037847"/>
    </source>
</evidence>
<dbReference type="InterPro" id="IPR023391">
    <property type="entry name" value="Prot_translocase_SecE_dom_sf"/>
</dbReference>
<dbReference type="InterPro" id="IPR008158">
    <property type="entry name" value="Translocase_Sec61-g"/>
</dbReference>
<feature type="transmembrane region" description="Helical" evidence="8">
    <location>
        <begin position="51"/>
        <end position="76"/>
    </location>
</feature>
<dbReference type="GO" id="GO:0006605">
    <property type="term" value="P:protein targeting"/>
    <property type="evidence" value="ECO:0007669"/>
    <property type="project" value="InterPro"/>
</dbReference>
<proteinExistence type="inferred from homology"/>
<dbReference type="NCBIfam" id="TIGR00327">
    <property type="entry name" value="secE_euk_arch"/>
    <property type="match status" value="1"/>
</dbReference>
<organism evidence="9">
    <name type="scientific">bioreactor metagenome</name>
    <dbReference type="NCBI Taxonomy" id="1076179"/>
    <lineage>
        <taxon>unclassified sequences</taxon>
        <taxon>metagenomes</taxon>
        <taxon>ecological metagenomes</taxon>
    </lineage>
</organism>
<evidence type="ECO:0000256" key="6">
    <source>
        <dbReference type="ARBA" id="ARBA00023136"/>
    </source>
</evidence>
<evidence type="ECO:0000256" key="8">
    <source>
        <dbReference type="SAM" id="Phobius"/>
    </source>
</evidence>
<dbReference type="GO" id="GO:0008320">
    <property type="term" value="F:protein transmembrane transporter activity"/>
    <property type="evidence" value="ECO:0007669"/>
    <property type="project" value="InterPro"/>
</dbReference>
<sequence length="81" mass="9309">MVKNEKNTDEKKALPTIQIKKPVITKASVSEFFRKYIRVLKLARRPTKDEFWKISAVAAVGIVLIGVLGFLIYLIFEYLLP</sequence>
<dbReference type="EMBL" id="VSSQ01000060">
    <property type="protein sequence ID" value="MPL71560.1"/>
    <property type="molecule type" value="Genomic_DNA"/>
</dbReference>
<dbReference type="Gene3D" id="1.20.5.820">
    <property type="entry name" value="Preprotein translocase SecE subunit"/>
    <property type="match status" value="1"/>
</dbReference>
<evidence type="ECO:0000256" key="4">
    <source>
        <dbReference type="ARBA" id="ARBA00022989"/>
    </source>
</evidence>